<feature type="compositionally biased region" description="Polar residues" evidence="1">
    <location>
        <begin position="29"/>
        <end position="59"/>
    </location>
</feature>
<keyword evidence="4" id="KW-1185">Reference proteome</keyword>
<accession>A0A1R3K4F1</accession>
<evidence type="ECO:0000256" key="2">
    <source>
        <dbReference type="SAM" id="SignalP"/>
    </source>
</evidence>
<feature type="signal peptide" evidence="2">
    <location>
        <begin position="1"/>
        <end position="17"/>
    </location>
</feature>
<dbReference type="AlphaFoldDB" id="A0A1R3K4F1"/>
<dbReference type="Gramene" id="OMP01969">
    <property type="protein sequence ID" value="OMP01969"/>
    <property type="gene ID" value="CCACVL1_02959"/>
</dbReference>
<protein>
    <submittedName>
        <fullName evidence="3">Uncharacterized protein</fullName>
    </submittedName>
</protein>
<dbReference type="Proteomes" id="UP000188268">
    <property type="component" value="Unassembled WGS sequence"/>
</dbReference>
<dbReference type="EMBL" id="AWWV01006324">
    <property type="protein sequence ID" value="OMP01969.1"/>
    <property type="molecule type" value="Genomic_DNA"/>
</dbReference>
<evidence type="ECO:0000313" key="3">
    <source>
        <dbReference type="EMBL" id="OMP01969.1"/>
    </source>
</evidence>
<keyword evidence="2" id="KW-0732">Signal</keyword>
<proteinExistence type="predicted"/>
<organism evidence="3 4">
    <name type="scientific">Corchorus capsularis</name>
    <name type="common">Jute</name>
    <dbReference type="NCBI Taxonomy" id="210143"/>
    <lineage>
        <taxon>Eukaryota</taxon>
        <taxon>Viridiplantae</taxon>
        <taxon>Streptophyta</taxon>
        <taxon>Embryophyta</taxon>
        <taxon>Tracheophyta</taxon>
        <taxon>Spermatophyta</taxon>
        <taxon>Magnoliopsida</taxon>
        <taxon>eudicotyledons</taxon>
        <taxon>Gunneridae</taxon>
        <taxon>Pentapetalae</taxon>
        <taxon>rosids</taxon>
        <taxon>malvids</taxon>
        <taxon>Malvales</taxon>
        <taxon>Malvaceae</taxon>
        <taxon>Grewioideae</taxon>
        <taxon>Apeibeae</taxon>
        <taxon>Corchorus</taxon>
    </lineage>
</organism>
<reference evidence="3 4" key="1">
    <citation type="submission" date="2013-09" db="EMBL/GenBank/DDBJ databases">
        <title>Corchorus capsularis genome sequencing.</title>
        <authorList>
            <person name="Alam M."/>
            <person name="Haque M.S."/>
            <person name="Islam M.S."/>
            <person name="Emdad E.M."/>
            <person name="Islam M.M."/>
            <person name="Ahmed B."/>
            <person name="Halim A."/>
            <person name="Hossen Q.M.M."/>
            <person name="Hossain M.Z."/>
            <person name="Ahmed R."/>
            <person name="Khan M.M."/>
            <person name="Islam R."/>
            <person name="Rashid M.M."/>
            <person name="Khan S.A."/>
            <person name="Rahman M.S."/>
            <person name="Alam M."/>
        </authorList>
    </citation>
    <scope>NUCLEOTIDE SEQUENCE [LARGE SCALE GENOMIC DNA]</scope>
    <source>
        <strain evidence="4">cv. CVL-1</strain>
        <tissue evidence="3">Whole seedling</tissue>
    </source>
</reference>
<feature type="compositionally biased region" description="Polar residues" evidence="1">
    <location>
        <begin position="86"/>
        <end position="97"/>
    </location>
</feature>
<sequence>MTFWVVGLLMLKVKVDLKFRPNQDEKHSACTSKGTGPTQQQVYRPKTRTSAASTDSAITPDQAKTLAAANAPEKTAYIDDMEEDNPLTTASMTTSSPEIHPTHIPPDKPSGETVVMETQLDDSNMVD</sequence>
<name>A0A1R3K4F1_COCAP</name>
<comment type="caution">
    <text evidence="3">The sequence shown here is derived from an EMBL/GenBank/DDBJ whole genome shotgun (WGS) entry which is preliminary data.</text>
</comment>
<dbReference type="OrthoDB" id="10487485at2759"/>
<feature type="chain" id="PRO_5012910013" evidence="2">
    <location>
        <begin position="18"/>
        <end position="127"/>
    </location>
</feature>
<feature type="region of interest" description="Disordered" evidence="1">
    <location>
        <begin position="75"/>
        <end position="127"/>
    </location>
</feature>
<gene>
    <name evidence="3" type="ORF">CCACVL1_02959</name>
</gene>
<feature type="non-terminal residue" evidence="3">
    <location>
        <position position="127"/>
    </location>
</feature>
<evidence type="ECO:0000313" key="4">
    <source>
        <dbReference type="Proteomes" id="UP000188268"/>
    </source>
</evidence>
<feature type="region of interest" description="Disordered" evidence="1">
    <location>
        <begin position="22"/>
        <end position="63"/>
    </location>
</feature>
<evidence type="ECO:0000256" key="1">
    <source>
        <dbReference type="SAM" id="MobiDB-lite"/>
    </source>
</evidence>